<evidence type="ECO:0008006" key="4">
    <source>
        <dbReference type="Google" id="ProtNLM"/>
    </source>
</evidence>
<dbReference type="AlphaFoldDB" id="A0A2S8SNN0"/>
<dbReference type="InParanoid" id="A0A2S8SNN0"/>
<dbReference type="RefSeq" id="WP_123580921.1">
    <property type="nucleotide sequence ID" value="NZ_NIGF01000039.1"/>
</dbReference>
<protein>
    <recommendedName>
        <fullName evidence="4">Tetratricopeptide repeat-containing protein</fullName>
    </recommendedName>
</protein>
<dbReference type="InterPro" id="IPR011990">
    <property type="entry name" value="TPR-like_helical_dom_sf"/>
</dbReference>
<evidence type="ECO:0000313" key="3">
    <source>
        <dbReference type="Proteomes" id="UP000237684"/>
    </source>
</evidence>
<dbReference type="Proteomes" id="UP000237684">
    <property type="component" value="Unassembled WGS sequence"/>
</dbReference>
<feature type="signal peptide" evidence="1">
    <location>
        <begin position="1"/>
        <end position="21"/>
    </location>
</feature>
<comment type="caution">
    <text evidence="2">The sequence shown here is derived from an EMBL/GenBank/DDBJ whole genome shotgun (WGS) entry which is preliminary data.</text>
</comment>
<dbReference type="SUPFAM" id="SSF48452">
    <property type="entry name" value="TPR-like"/>
    <property type="match status" value="1"/>
</dbReference>
<feature type="chain" id="PRO_5015484938" description="Tetratricopeptide repeat-containing protein" evidence="1">
    <location>
        <begin position="22"/>
        <end position="288"/>
    </location>
</feature>
<evidence type="ECO:0000256" key="1">
    <source>
        <dbReference type="SAM" id="SignalP"/>
    </source>
</evidence>
<keyword evidence="3" id="KW-1185">Reference proteome</keyword>
<sequence length="288" mass="33386">MKKINIFSCLLMVGILYRANAAPKWQYDPVFQPISATQVAKFSHSLPASDKEAVLIIRRAENQGHISTATRGLYKLWNDDRDSMRKMRLFLYSYALMEKRTYDSMTADREAINHVISIISDDRVDIQGIVKELLRKTPQDALSWRVGSYLTPPQWDTIRILPDGTKMRATNPAQYREERRRALKAYELDPKSSDCIRTLFFNYIRIEPLTKASPEYLDLLALSAKGVRLDPKSSTLWFFRSRELVFAKQYKQALVAYQKLQALIPPAKRKPQAELLREIQNGLNQTKR</sequence>
<reference evidence="2 3" key="1">
    <citation type="journal article" date="2018" name="Syst. Appl. Microbiol.">
        <title>Abditibacterium utsteinense sp. nov., the first cultivated member of candidate phylum FBP, isolated from ice-free Antarctic soil samples.</title>
        <authorList>
            <person name="Tahon G."/>
            <person name="Tytgat B."/>
            <person name="Lebbe L."/>
            <person name="Carlier A."/>
            <person name="Willems A."/>
        </authorList>
    </citation>
    <scope>NUCLEOTIDE SEQUENCE [LARGE SCALE GENOMIC DNA]</scope>
    <source>
        <strain evidence="2 3">LMG 29911</strain>
    </source>
</reference>
<keyword evidence="1" id="KW-0732">Signal</keyword>
<dbReference type="EMBL" id="NIGF01000039">
    <property type="protein sequence ID" value="PQV62404.1"/>
    <property type="molecule type" value="Genomic_DNA"/>
</dbReference>
<proteinExistence type="predicted"/>
<organism evidence="2 3">
    <name type="scientific">Abditibacterium utsteinense</name>
    <dbReference type="NCBI Taxonomy" id="1960156"/>
    <lineage>
        <taxon>Bacteria</taxon>
        <taxon>Pseudomonadati</taxon>
        <taxon>Abditibacteriota</taxon>
        <taxon>Abditibacteriia</taxon>
        <taxon>Abditibacteriales</taxon>
        <taxon>Abditibacteriaceae</taxon>
        <taxon>Abditibacterium</taxon>
    </lineage>
</organism>
<evidence type="ECO:0000313" key="2">
    <source>
        <dbReference type="EMBL" id="PQV62404.1"/>
    </source>
</evidence>
<accession>A0A2S8SNN0</accession>
<gene>
    <name evidence="2" type="ORF">B1R32_1392</name>
</gene>
<name>A0A2S8SNN0_9BACT</name>